<feature type="transmembrane region" description="Helical" evidence="1">
    <location>
        <begin position="61"/>
        <end position="82"/>
    </location>
</feature>
<sequence>RKEISIMKKEQEEDIRWLSNRMDEDFEQLSEADYIPSNKIPSEKIYAEISRRIRWRQIYSGGLKAAAVVIPFIVLVGFYTYVNDRVPFFNSGEMVEIQVPQGECLQFMFQDGSRVYLEPVSKLRYPKNFAIGERKIFLDGVGYFMVEKNANRPFVVDVSCGQVQVTGTNFDLEAWLNKKEVRLGLYDGKVNFKSETSEEYALIPGDRMTYNKTTHLCTMTHQNELRSLSAWKNNLITFDDTPLKDALEKLERWYDVNFEIDEDGANLYLLTMNVNGSLDEALDEISKVTPIVFTMKNNRHIKVGLRK</sequence>
<keyword evidence="1" id="KW-0812">Transmembrane</keyword>
<feature type="domain" description="Protein FecR C-terminal" evidence="3">
    <location>
        <begin position="236"/>
        <end position="300"/>
    </location>
</feature>
<dbReference type="InterPro" id="IPR012373">
    <property type="entry name" value="Ferrdict_sens_TM"/>
</dbReference>
<feature type="domain" description="FecR protein" evidence="2">
    <location>
        <begin position="97"/>
        <end position="191"/>
    </location>
</feature>
<keyword evidence="1" id="KW-0472">Membrane</keyword>
<dbReference type="InterPro" id="IPR032508">
    <property type="entry name" value="FecR_C"/>
</dbReference>
<dbReference type="Pfam" id="PF16344">
    <property type="entry name" value="FecR_C"/>
    <property type="match status" value="1"/>
</dbReference>
<name>A0A5J4QBS9_9ZZZZ</name>
<gene>
    <name evidence="4" type="ORF">EZS27_030951</name>
</gene>
<evidence type="ECO:0000256" key="1">
    <source>
        <dbReference type="SAM" id="Phobius"/>
    </source>
</evidence>
<dbReference type="AlphaFoldDB" id="A0A5J4QBS9"/>
<keyword evidence="1" id="KW-1133">Transmembrane helix</keyword>
<organism evidence="4">
    <name type="scientific">termite gut metagenome</name>
    <dbReference type="NCBI Taxonomy" id="433724"/>
    <lineage>
        <taxon>unclassified sequences</taxon>
        <taxon>metagenomes</taxon>
        <taxon>organismal metagenomes</taxon>
    </lineage>
</organism>
<protein>
    <recommendedName>
        <fullName evidence="5">FecR protein domain-containing protein</fullName>
    </recommendedName>
</protein>
<dbReference type="Pfam" id="PF04773">
    <property type="entry name" value="FecR"/>
    <property type="match status" value="1"/>
</dbReference>
<dbReference type="Gene3D" id="3.55.50.30">
    <property type="match status" value="1"/>
</dbReference>
<evidence type="ECO:0000259" key="3">
    <source>
        <dbReference type="Pfam" id="PF16344"/>
    </source>
</evidence>
<proteinExistence type="predicted"/>
<dbReference type="InterPro" id="IPR006860">
    <property type="entry name" value="FecR"/>
</dbReference>
<dbReference type="EMBL" id="SNRY01003986">
    <property type="protein sequence ID" value="KAA6319117.1"/>
    <property type="molecule type" value="Genomic_DNA"/>
</dbReference>
<accession>A0A5J4QBS9</accession>
<evidence type="ECO:0000259" key="2">
    <source>
        <dbReference type="Pfam" id="PF04773"/>
    </source>
</evidence>
<dbReference type="PANTHER" id="PTHR30273:SF2">
    <property type="entry name" value="PROTEIN FECR"/>
    <property type="match status" value="1"/>
</dbReference>
<dbReference type="PANTHER" id="PTHR30273">
    <property type="entry name" value="PERIPLASMIC SIGNAL SENSOR AND SIGMA FACTOR ACTIVATOR FECR-RELATED"/>
    <property type="match status" value="1"/>
</dbReference>
<comment type="caution">
    <text evidence="4">The sequence shown here is derived from an EMBL/GenBank/DDBJ whole genome shotgun (WGS) entry which is preliminary data.</text>
</comment>
<evidence type="ECO:0000313" key="4">
    <source>
        <dbReference type="EMBL" id="KAA6319117.1"/>
    </source>
</evidence>
<dbReference type="PIRSF" id="PIRSF018266">
    <property type="entry name" value="FecR"/>
    <property type="match status" value="1"/>
</dbReference>
<dbReference type="GO" id="GO:0016989">
    <property type="term" value="F:sigma factor antagonist activity"/>
    <property type="evidence" value="ECO:0007669"/>
    <property type="project" value="TreeGrafter"/>
</dbReference>
<dbReference type="Gene3D" id="2.60.120.1440">
    <property type="match status" value="1"/>
</dbReference>
<reference evidence="4" key="1">
    <citation type="submission" date="2019-03" db="EMBL/GenBank/DDBJ databases">
        <title>Single cell metagenomics reveals metabolic interactions within the superorganism composed of flagellate Streblomastix strix and complex community of Bacteroidetes bacteria on its surface.</title>
        <authorList>
            <person name="Treitli S.C."/>
            <person name="Kolisko M."/>
            <person name="Husnik F."/>
            <person name="Keeling P."/>
            <person name="Hampl V."/>
        </authorList>
    </citation>
    <scope>NUCLEOTIDE SEQUENCE</scope>
    <source>
        <strain evidence="4">STM</strain>
    </source>
</reference>
<feature type="non-terminal residue" evidence="4">
    <location>
        <position position="1"/>
    </location>
</feature>
<evidence type="ECO:0008006" key="5">
    <source>
        <dbReference type="Google" id="ProtNLM"/>
    </source>
</evidence>